<dbReference type="Pfam" id="PF00403">
    <property type="entry name" value="HMA"/>
    <property type="match status" value="1"/>
</dbReference>
<feature type="domain" description="HMA" evidence="2">
    <location>
        <begin position="1"/>
        <end position="63"/>
    </location>
</feature>
<dbReference type="SUPFAM" id="SSF55008">
    <property type="entry name" value="HMA, heavy metal-associated domain"/>
    <property type="match status" value="1"/>
</dbReference>
<dbReference type="InterPro" id="IPR006121">
    <property type="entry name" value="HMA_dom"/>
</dbReference>
<evidence type="ECO:0000313" key="3">
    <source>
        <dbReference type="EMBL" id="MCQ8896746.1"/>
    </source>
</evidence>
<dbReference type="InterPro" id="IPR017969">
    <property type="entry name" value="Heavy-metal-associated_CS"/>
</dbReference>
<dbReference type="Proteomes" id="UP001204142">
    <property type="component" value="Unassembled WGS sequence"/>
</dbReference>
<name>A0ABT1WGU7_9BURK</name>
<gene>
    <name evidence="3" type="ORF">NQT62_09910</name>
</gene>
<accession>A0ABT1WGU7</accession>
<dbReference type="CDD" id="cd00371">
    <property type="entry name" value="HMA"/>
    <property type="match status" value="1"/>
</dbReference>
<evidence type="ECO:0000313" key="4">
    <source>
        <dbReference type="Proteomes" id="UP001204142"/>
    </source>
</evidence>
<evidence type="ECO:0000256" key="1">
    <source>
        <dbReference type="ARBA" id="ARBA00022723"/>
    </source>
</evidence>
<dbReference type="InterPro" id="IPR036163">
    <property type="entry name" value="HMA_dom_sf"/>
</dbReference>
<dbReference type="EMBL" id="JANIGO010000003">
    <property type="protein sequence ID" value="MCQ8896746.1"/>
    <property type="molecule type" value="Genomic_DNA"/>
</dbReference>
<keyword evidence="1" id="KW-0479">Metal-binding</keyword>
<keyword evidence="4" id="KW-1185">Reference proteome</keyword>
<sequence>MIEMTVNGMTCGHCASHVTKAIVGLHPQAKVRVDLPSKTVTVDGEVDLDEVKAALADDGYVVTGVKAL</sequence>
<dbReference type="PROSITE" id="PS01047">
    <property type="entry name" value="HMA_1"/>
    <property type="match status" value="1"/>
</dbReference>
<dbReference type="Gene3D" id="3.30.70.100">
    <property type="match status" value="1"/>
</dbReference>
<reference evidence="3 4" key="1">
    <citation type="submission" date="2022-07" db="EMBL/GenBank/DDBJ databases">
        <authorList>
            <person name="Xamxidin M."/>
            <person name="Wu M."/>
        </authorList>
    </citation>
    <scope>NUCLEOTIDE SEQUENCE [LARGE SCALE GENOMIC DNA]</scope>
    <source>
        <strain evidence="3 4">NBRC 111650</strain>
    </source>
</reference>
<comment type="caution">
    <text evidence="3">The sequence shown here is derived from an EMBL/GenBank/DDBJ whole genome shotgun (WGS) entry which is preliminary data.</text>
</comment>
<organism evidence="3 4">
    <name type="scientific">Limnobacter humi</name>
    <dbReference type="NCBI Taxonomy" id="1778671"/>
    <lineage>
        <taxon>Bacteria</taxon>
        <taxon>Pseudomonadati</taxon>
        <taxon>Pseudomonadota</taxon>
        <taxon>Betaproteobacteria</taxon>
        <taxon>Burkholderiales</taxon>
        <taxon>Burkholderiaceae</taxon>
        <taxon>Limnobacter</taxon>
    </lineage>
</organism>
<dbReference type="PROSITE" id="PS50846">
    <property type="entry name" value="HMA_2"/>
    <property type="match status" value="1"/>
</dbReference>
<protein>
    <submittedName>
        <fullName evidence="3">Heavy-metal-associated domain-containing protein</fullName>
    </submittedName>
</protein>
<evidence type="ECO:0000259" key="2">
    <source>
        <dbReference type="PROSITE" id="PS50846"/>
    </source>
</evidence>
<proteinExistence type="predicted"/>
<dbReference type="RefSeq" id="WP_256764540.1">
    <property type="nucleotide sequence ID" value="NZ_JANIGO010000003.1"/>
</dbReference>